<evidence type="ECO:0000313" key="1">
    <source>
        <dbReference type="EMBL" id="NGM49688.1"/>
    </source>
</evidence>
<name>A0A6G4QXN1_9CAUL</name>
<dbReference type="EMBL" id="JAAKGT010000003">
    <property type="protein sequence ID" value="NGM49688.1"/>
    <property type="molecule type" value="Genomic_DNA"/>
</dbReference>
<sequence>MATVYASFRETPFFPESFQTTVGECPKNRDFPAHRRPILVRDEASWFAGQLLDLHEAPLAQTGAGQPTLRFSMLNGGARTVTVRVTEVKGGRLHLTAKWLPGSAVCADKQGCVVEKLLSPSEQARLEAAVAPFLAAPSYGCDGAVDAGVSVLEASQGDTYRIWHQRSRPTDDVRAAGHAFLQLAGWPLADELR</sequence>
<dbReference type="AlphaFoldDB" id="A0A6G4QXN1"/>
<accession>A0A6G4QXN1</accession>
<comment type="caution">
    <text evidence="1">The sequence shown here is derived from an EMBL/GenBank/DDBJ whole genome shotgun (WGS) entry which is preliminary data.</text>
</comment>
<organism evidence="1">
    <name type="scientific">Caulobacter sp. 602-2</name>
    <dbReference type="NCBI Taxonomy" id="2710887"/>
    <lineage>
        <taxon>Bacteria</taxon>
        <taxon>Pseudomonadati</taxon>
        <taxon>Pseudomonadota</taxon>
        <taxon>Alphaproteobacteria</taxon>
        <taxon>Caulobacterales</taxon>
        <taxon>Caulobacteraceae</taxon>
        <taxon>Caulobacter</taxon>
    </lineage>
</organism>
<proteinExistence type="predicted"/>
<reference evidence="1" key="1">
    <citation type="submission" date="2020-02" db="EMBL/GenBank/DDBJ databases">
        <authorList>
            <person name="Gao J."/>
            <person name="Sun J."/>
        </authorList>
    </citation>
    <scope>NUCLEOTIDE SEQUENCE</scope>
    <source>
        <strain evidence="1">602-2</strain>
    </source>
</reference>
<dbReference type="RefSeq" id="WP_165257836.1">
    <property type="nucleotide sequence ID" value="NZ_JAAKGT010000003.1"/>
</dbReference>
<protein>
    <submittedName>
        <fullName evidence="1">Uncharacterized protein</fullName>
    </submittedName>
</protein>
<gene>
    <name evidence="1" type="ORF">G5B46_08735</name>
</gene>